<accession>A0A6M3J6S8</accession>
<proteinExistence type="predicted"/>
<evidence type="ECO:0000259" key="1">
    <source>
        <dbReference type="PROSITE" id="PS51688"/>
    </source>
</evidence>
<organism evidence="2">
    <name type="scientific">viral metagenome</name>
    <dbReference type="NCBI Taxonomy" id="1070528"/>
    <lineage>
        <taxon>unclassified sequences</taxon>
        <taxon>metagenomes</taxon>
        <taxon>organismal metagenomes</taxon>
    </lineage>
</organism>
<sequence>MAAHGGYDLFAHKRISTPTALETEGELGQSLARQRAAYDAAQRGDTAAQRQYRAGIEQSQLGMVQGAQARGLSPSQGRAAVYAGGQMQARASTESEILRAQELEAARQQYIAAQRGGVSISQQWQEVYQRALAAQEAKRAEEYAKAEAATEAGKVPAEKAAGMLMQGFFGGAMMSDTRAKQGITASAGSAEDRTIEGLRGYEYEYRPEAREMLGTSAAPPGERYGIMAQDLERTPLGRTMVDEGPAGAKMVDTKAASMASLALIGRLGERVAELEAQRGKRKPTARWAEEG</sequence>
<name>A0A6M3J6S8_9ZZZZ</name>
<evidence type="ECO:0000313" key="2">
    <source>
        <dbReference type="EMBL" id="QJA64562.1"/>
    </source>
</evidence>
<protein>
    <submittedName>
        <fullName evidence="2">Putative peptidase</fullName>
    </submittedName>
</protein>
<reference evidence="2" key="1">
    <citation type="submission" date="2020-03" db="EMBL/GenBank/DDBJ databases">
        <title>The deep terrestrial virosphere.</title>
        <authorList>
            <person name="Holmfeldt K."/>
            <person name="Nilsson E."/>
            <person name="Simone D."/>
            <person name="Lopez-Fernandez M."/>
            <person name="Wu X."/>
            <person name="de Brujin I."/>
            <person name="Lundin D."/>
            <person name="Andersson A."/>
            <person name="Bertilsson S."/>
            <person name="Dopson M."/>
        </authorList>
    </citation>
    <scope>NUCLEOTIDE SEQUENCE</scope>
    <source>
        <strain evidence="2">MM415B00488</strain>
    </source>
</reference>
<dbReference type="EMBL" id="MT141522">
    <property type="protein sequence ID" value="QJA64562.1"/>
    <property type="molecule type" value="Genomic_DNA"/>
</dbReference>
<dbReference type="PROSITE" id="PS51688">
    <property type="entry name" value="ICA"/>
    <property type="match status" value="1"/>
</dbReference>
<dbReference type="AlphaFoldDB" id="A0A6M3J6S8"/>
<gene>
    <name evidence="2" type="ORF">MM415B00488_0010</name>
</gene>
<dbReference type="Pfam" id="PF13884">
    <property type="entry name" value="Peptidase_S74"/>
    <property type="match status" value="1"/>
</dbReference>
<dbReference type="InterPro" id="IPR030392">
    <property type="entry name" value="S74_ICA"/>
</dbReference>
<feature type="domain" description="Peptidase S74" evidence="1">
    <location>
        <begin position="175"/>
        <end position="278"/>
    </location>
</feature>